<gene>
    <name evidence="8" type="ORF">HYT40_01850</name>
</gene>
<comment type="similarity">
    <text evidence="2 6">Belongs to the NDK family.</text>
</comment>
<evidence type="ECO:0000313" key="9">
    <source>
        <dbReference type="Proteomes" id="UP000724148"/>
    </source>
</evidence>
<proteinExistence type="inferred from homology"/>
<comment type="caution">
    <text evidence="8">The sequence shown here is derived from an EMBL/GenBank/DDBJ whole genome shotgun (WGS) entry which is preliminary data.</text>
</comment>
<dbReference type="Proteomes" id="UP000724148">
    <property type="component" value="Unassembled WGS sequence"/>
</dbReference>
<dbReference type="SMART" id="SM00562">
    <property type="entry name" value="NDK"/>
    <property type="match status" value="1"/>
</dbReference>
<sequence length="265" mass="31050">MPKLTEEKTFVIVKPDGVKRGLVGEVMRRIEQRGLKIVALEMIWATEKEMDTHYPKDKAWVTNLGANTLKTYREFKIPVDLKKEYGSADPYKIGVQVRSWLLDFMTSGPVVKIGVEGIHAIRMVRKIVGPTIPAFAEMGTIRGDYSIDSPALANANKRALRNLIHASGNLAEARNELALWFKKSQIHHYKPIPWDNCKAHWKNRVYRAYYCNLSQHSLHFHRHRCHMNLHRLSQCFHKYISLEDRVFRHNQRYRNNLLSHQHRYL</sequence>
<dbReference type="PANTHER" id="PTHR11349">
    <property type="entry name" value="NUCLEOSIDE DIPHOSPHATE KINASE"/>
    <property type="match status" value="1"/>
</dbReference>
<dbReference type="InterPro" id="IPR036850">
    <property type="entry name" value="NDK-like_dom_sf"/>
</dbReference>
<comment type="caution">
    <text evidence="6">Lacks conserved residue(s) required for the propagation of feature annotation.</text>
</comment>
<dbReference type="EMBL" id="JACOZA010000045">
    <property type="protein sequence ID" value="MBI2096877.1"/>
    <property type="molecule type" value="Genomic_DNA"/>
</dbReference>
<protein>
    <recommendedName>
        <fullName evidence="3">nucleoside-diphosphate kinase</fullName>
        <ecNumber evidence="3">2.7.4.6</ecNumber>
    </recommendedName>
</protein>
<evidence type="ECO:0000256" key="3">
    <source>
        <dbReference type="ARBA" id="ARBA00012966"/>
    </source>
</evidence>
<keyword evidence="4" id="KW-0808">Transferase</keyword>
<dbReference type="GO" id="GO:0004550">
    <property type="term" value="F:nucleoside diphosphate kinase activity"/>
    <property type="evidence" value="ECO:0007669"/>
    <property type="project" value="UniProtKB-EC"/>
</dbReference>
<dbReference type="EC" id="2.7.4.6" evidence="3"/>
<evidence type="ECO:0000256" key="6">
    <source>
        <dbReference type="PROSITE-ProRule" id="PRU00706"/>
    </source>
</evidence>
<evidence type="ECO:0000256" key="1">
    <source>
        <dbReference type="ARBA" id="ARBA00001946"/>
    </source>
</evidence>
<keyword evidence="5" id="KW-0418">Kinase</keyword>
<comment type="cofactor">
    <cofactor evidence="1">
        <name>Mg(2+)</name>
        <dbReference type="ChEBI" id="CHEBI:18420"/>
    </cofactor>
</comment>
<accession>A0A931SBF6</accession>
<evidence type="ECO:0000256" key="5">
    <source>
        <dbReference type="ARBA" id="ARBA00022777"/>
    </source>
</evidence>
<name>A0A931SBF6_9BACT</name>
<feature type="non-terminal residue" evidence="8">
    <location>
        <position position="265"/>
    </location>
</feature>
<dbReference type="Pfam" id="PF00334">
    <property type="entry name" value="NDK"/>
    <property type="match status" value="2"/>
</dbReference>
<dbReference type="PROSITE" id="PS51374">
    <property type="entry name" value="NDPK_LIKE"/>
    <property type="match status" value="1"/>
</dbReference>
<feature type="domain" description="Nucleoside diphosphate kinase-like" evidence="7">
    <location>
        <begin position="6"/>
        <end position="188"/>
    </location>
</feature>
<dbReference type="SUPFAM" id="SSF54919">
    <property type="entry name" value="Nucleoside diphosphate kinase, NDK"/>
    <property type="match status" value="1"/>
</dbReference>
<organism evidence="8 9">
    <name type="scientific">Candidatus Sungiibacteriota bacterium</name>
    <dbReference type="NCBI Taxonomy" id="2750080"/>
    <lineage>
        <taxon>Bacteria</taxon>
        <taxon>Candidatus Sungiibacteriota</taxon>
    </lineage>
</organism>
<dbReference type="Gene3D" id="3.30.70.141">
    <property type="entry name" value="Nucleoside diphosphate kinase-like domain"/>
    <property type="match status" value="1"/>
</dbReference>
<evidence type="ECO:0000256" key="2">
    <source>
        <dbReference type="ARBA" id="ARBA00008142"/>
    </source>
</evidence>
<dbReference type="InterPro" id="IPR034907">
    <property type="entry name" value="NDK-like_dom"/>
</dbReference>
<dbReference type="AlphaFoldDB" id="A0A931SBF6"/>
<evidence type="ECO:0000256" key="4">
    <source>
        <dbReference type="ARBA" id="ARBA00022679"/>
    </source>
</evidence>
<evidence type="ECO:0000259" key="7">
    <source>
        <dbReference type="SMART" id="SM00562"/>
    </source>
</evidence>
<reference evidence="8" key="1">
    <citation type="submission" date="2020-07" db="EMBL/GenBank/DDBJ databases">
        <title>Huge and variable diversity of episymbiotic CPR bacteria and DPANN archaea in groundwater ecosystems.</title>
        <authorList>
            <person name="He C.Y."/>
            <person name="Keren R."/>
            <person name="Whittaker M."/>
            <person name="Farag I.F."/>
            <person name="Doudna J."/>
            <person name="Cate J.H.D."/>
            <person name="Banfield J.F."/>
        </authorList>
    </citation>
    <scope>NUCLEOTIDE SEQUENCE</scope>
    <source>
        <strain evidence="8">NC_groundwater_193_Ag_S-0.1um_51_7</strain>
    </source>
</reference>
<evidence type="ECO:0000313" key="8">
    <source>
        <dbReference type="EMBL" id="MBI2096877.1"/>
    </source>
</evidence>